<dbReference type="AlphaFoldDB" id="A0A392RRT9"/>
<name>A0A392RRT9_9FABA</name>
<dbReference type="Proteomes" id="UP000265520">
    <property type="component" value="Unassembled WGS sequence"/>
</dbReference>
<evidence type="ECO:0000313" key="3">
    <source>
        <dbReference type="Proteomes" id="UP000265520"/>
    </source>
</evidence>
<reference evidence="2 3" key="1">
    <citation type="journal article" date="2018" name="Front. Plant Sci.">
        <title>Red Clover (Trifolium pratense) and Zigzag Clover (T. medium) - A Picture of Genomic Similarities and Differences.</title>
        <authorList>
            <person name="Dluhosova J."/>
            <person name="Istvanek J."/>
            <person name="Nedelnik J."/>
            <person name="Repkova J."/>
        </authorList>
    </citation>
    <scope>NUCLEOTIDE SEQUENCE [LARGE SCALE GENOMIC DNA]</scope>
    <source>
        <strain evidence="3">cv. 10/8</strain>
        <tissue evidence="2">Leaf</tissue>
    </source>
</reference>
<keyword evidence="3" id="KW-1185">Reference proteome</keyword>
<feature type="domain" description="Retrotransposon gag" evidence="1">
    <location>
        <begin position="2"/>
        <end position="84"/>
    </location>
</feature>
<sequence>MEGPTIHFFNSLIGEEENLTWERLKEALLERYGGHGEGDVYEQLKELKQEGSVEEYITEFEYLTAQIPRLPEKQFLGYFLHGLKTEIRGKVRSLAAM</sequence>
<dbReference type="Pfam" id="PF03732">
    <property type="entry name" value="Retrotrans_gag"/>
    <property type="match status" value="1"/>
</dbReference>
<dbReference type="EMBL" id="LXQA010254223">
    <property type="protein sequence ID" value="MCI38305.1"/>
    <property type="molecule type" value="Genomic_DNA"/>
</dbReference>
<proteinExistence type="predicted"/>
<feature type="non-terminal residue" evidence="2">
    <location>
        <position position="97"/>
    </location>
</feature>
<protein>
    <submittedName>
        <fullName evidence="2">Retrotransposon gag protein</fullName>
    </submittedName>
</protein>
<organism evidence="2 3">
    <name type="scientific">Trifolium medium</name>
    <dbReference type="NCBI Taxonomy" id="97028"/>
    <lineage>
        <taxon>Eukaryota</taxon>
        <taxon>Viridiplantae</taxon>
        <taxon>Streptophyta</taxon>
        <taxon>Embryophyta</taxon>
        <taxon>Tracheophyta</taxon>
        <taxon>Spermatophyta</taxon>
        <taxon>Magnoliopsida</taxon>
        <taxon>eudicotyledons</taxon>
        <taxon>Gunneridae</taxon>
        <taxon>Pentapetalae</taxon>
        <taxon>rosids</taxon>
        <taxon>fabids</taxon>
        <taxon>Fabales</taxon>
        <taxon>Fabaceae</taxon>
        <taxon>Papilionoideae</taxon>
        <taxon>50 kb inversion clade</taxon>
        <taxon>NPAAA clade</taxon>
        <taxon>Hologalegina</taxon>
        <taxon>IRL clade</taxon>
        <taxon>Trifolieae</taxon>
        <taxon>Trifolium</taxon>
    </lineage>
</organism>
<dbReference type="InterPro" id="IPR005162">
    <property type="entry name" value="Retrotrans_gag_dom"/>
</dbReference>
<comment type="caution">
    <text evidence="2">The sequence shown here is derived from an EMBL/GenBank/DDBJ whole genome shotgun (WGS) entry which is preliminary data.</text>
</comment>
<accession>A0A392RRT9</accession>
<evidence type="ECO:0000313" key="2">
    <source>
        <dbReference type="EMBL" id="MCI38305.1"/>
    </source>
</evidence>
<evidence type="ECO:0000259" key="1">
    <source>
        <dbReference type="Pfam" id="PF03732"/>
    </source>
</evidence>